<reference evidence="5" key="1">
    <citation type="journal article" date="2019" name="Int. J. Syst. Evol. Microbiol.">
        <title>The Global Catalogue of Microorganisms (GCM) 10K type strain sequencing project: providing services to taxonomists for standard genome sequencing and annotation.</title>
        <authorList>
            <consortium name="The Broad Institute Genomics Platform"/>
            <consortium name="The Broad Institute Genome Sequencing Center for Infectious Disease"/>
            <person name="Wu L."/>
            <person name="Ma J."/>
        </authorList>
    </citation>
    <scope>NUCLEOTIDE SEQUENCE [LARGE SCALE GENOMIC DNA]</scope>
    <source>
        <strain evidence="5">KCTC 42586</strain>
    </source>
</reference>
<comment type="caution">
    <text evidence="4">The sequence shown here is derived from an EMBL/GenBank/DDBJ whole genome shotgun (WGS) entry which is preliminary data.</text>
</comment>
<gene>
    <name evidence="4" type="ORF">ACFPQ9_38495</name>
</gene>
<evidence type="ECO:0000313" key="5">
    <source>
        <dbReference type="Proteomes" id="UP001596263"/>
    </source>
</evidence>
<dbReference type="InterPro" id="IPR050267">
    <property type="entry name" value="Anti-sigma-factor_SerPK"/>
</dbReference>
<dbReference type="RefSeq" id="WP_380863779.1">
    <property type="nucleotide sequence ID" value="NZ_JBHSKM010000044.1"/>
</dbReference>
<dbReference type="CDD" id="cd16936">
    <property type="entry name" value="HATPase_RsbW-like"/>
    <property type="match status" value="1"/>
</dbReference>
<feature type="region of interest" description="Disordered" evidence="2">
    <location>
        <begin position="132"/>
        <end position="154"/>
    </location>
</feature>
<dbReference type="EMBL" id="JBHSKM010000044">
    <property type="protein sequence ID" value="MFC5219732.1"/>
    <property type="molecule type" value="Genomic_DNA"/>
</dbReference>
<keyword evidence="4" id="KW-0067">ATP-binding</keyword>
<keyword evidence="1" id="KW-0418">Kinase</keyword>
<dbReference type="PANTHER" id="PTHR35526:SF3">
    <property type="entry name" value="ANTI-SIGMA-F FACTOR RSBW"/>
    <property type="match status" value="1"/>
</dbReference>
<evidence type="ECO:0000313" key="4">
    <source>
        <dbReference type="EMBL" id="MFC5219732.1"/>
    </source>
</evidence>
<feature type="compositionally biased region" description="Basic and acidic residues" evidence="2">
    <location>
        <begin position="139"/>
        <end position="154"/>
    </location>
</feature>
<sequence>MTDSASAGEPEVQSFVAGPWTLPWSATACGQARSAIGDVLSRWGLDDLVPTTELLVSELVSNALRHAVGPLRLTLERVSDVRCLVSDGSSAPPRPIDAGLEAESGRGLALVGMLAARWGWEHGPVGKSVWFELSSDADPPGRDIGTDEREGGAT</sequence>
<dbReference type="PANTHER" id="PTHR35526">
    <property type="entry name" value="ANTI-SIGMA-F FACTOR RSBW-RELATED"/>
    <property type="match status" value="1"/>
</dbReference>
<dbReference type="InterPro" id="IPR003594">
    <property type="entry name" value="HATPase_dom"/>
</dbReference>
<keyword evidence="4" id="KW-0547">Nucleotide-binding</keyword>
<evidence type="ECO:0000256" key="2">
    <source>
        <dbReference type="SAM" id="MobiDB-lite"/>
    </source>
</evidence>
<keyword evidence="1" id="KW-0723">Serine/threonine-protein kinase</keyword>
<dbReference type="SUPFAM" id="SSF55874">
    <property type="entry name" value="ATPase domain of HSP90 chaperone/DNA topoisomerase II/histidine kinase"/>
    <property type="match status" value="1"/>
</dbReference>
<evidence type="ECO:0000256" key="1">
    <source>
        <dbReference type="ARBA" id="ARBA00022527"/>
    </source>
</evidence>
<dbReference type="Pfam" id="PF13581">
    <property type="entry name" value="HATPase_c_2"/>
    <property type="match status" value="1"/>
</dbReference>
<dbReference type="Proteomes" id="UP001596263">
    <property type="component" value="Unassembled WGS sequence"/>
</dbReference>
<dbReference type="InterPro" id="IPR036890">
    <property type="entry name" value="HATPase_C_sf"/>
</dbReference>
<dbReference type="GO" id="GO:0005524">
    <property type="term" value="F:ATP binding"/>
    <property type="evidence" value="ECO:0007669"/>
    <property type="project" value="UniProtKB-KW"/>
</dbReference>
<accession>A0ABW0CX66</accession>
<protein>
    <submittedName>
        <fullName evidence="4">ATP-binding protein</fullName>
    </submittedName>
</protein>
<feature type="domain" description="Histidine kinase/HSP90-like ATPase" evidence="3">
    <location>
        <begin position="27"/>
        <end position="131"/>
    </location>
</feature>
<proteinExistence type="predicted"/>
<keyword evidence="5" id="KW-1185">Reference proteome</keyword>
<organism evidence="4 5">
    <name type="scientific">Streptomyces coerulescens</name>
    <dbReference type="NCBI Taxonomy" id="29304"/>
    <lineage>
        <taxon>Bacteria</taxon>
        <taxon>Bacillati</taxon>
        <taxon>Actinomycetota</taxon>
        <taxon>Actinomycetes</taxon>
        <taxon>Kitasatosporales</taxon>
        <taxon>Streptomycetaceae</taxon>
        <taxon>Streptomyces</taxon>
    </lineage>
</organism>
<dbReference type="Gene3D" id="3.30.565.10">
    <property type="entry name" value="Histidine kinase-like ATPase, C-terminal domain"/>
    <property type="match status" value="1"/>
</dbReference>
<name>A0ABW0CX66_STRCD</name>
<evidence type="ECO:0000259" key="3">
    <source>
        <dbReference type="Pfam" id="PF13581"/>
    </source>
</evidence>
<keyword evidence="1" id="KW-0808">Transferase</keyword>